<proteinExistence type="predicted"/>
<dbReference type="AlphaFoldDB" id="A0A8G2EVR0"/>
<sequence length="284" mass="31419">MVTAIDGPGPLGYPPFVTSEAPILFIGGLGGSGTRAVAGTMMALGYYAGGCLNGANDNLIFTELFKRPDWIRGSPTPQAIDRRLALFEQVMREGVGAMSMLRWPALRRFRRQQGRGLVGTPGAIGWMTKEPNCHLFVEPILERWPDALFVYVTRHPLDMAYSDNKGQLGNWSWLFDLDPDGFAAPEAAQLEYWIRTQRRLDGLLARHEGRIYPLNFDAFAADPVPHVAALAGRLGLAPDPAALAAATREVIVPSTVGRWRERDLSVFTLEQLEFCRRTGWPVDP</sequence>
<comment type="caution">
    <text evidence="1">The sequence shown here is derived from an EMBL/GenBank/DDBJ whole genome shotgun (WGS) entry which is preliminary data.</text>
</comment>
<dbReference type="Gene3D" id="3.40.50.300">
    <property type="entry name" value="P-loop containing nucleotide triphosphate hydrolases"/>
    <property type="match status" value="1"/>
</dbReference>
<gene>
    <name evidence="1" type="ORF">SAMN05660686_02902</name>
</gene>
<dbReference type="Pfam" id="PF13469">
    <property type="entry name" value="Sulfotransfer_3"/>
    <property type="match status" value="1"/>
</dbReference>
<name>A0A8G2EVR0_9PROT</name>
<protein>
    <submittedName>
        <fullName evidence="1">Sulfotransferase family protein</fullName>
    </submittedName>
</protein>
<dbReference type="InterPro" id="IPR027417">
    <property type="entry name" value="P-loop_NTPase"/>
</dbReference>
<keyword evidence="1" id="KW-0808">Transferase</keyword>
<keyword evidence="2" id="KW-1185">Reference proteome</keyword>
<dbReference type="SUPFAM" id="SSF52540">
    <property type="entry name" value="P-loop containing nucleoside triphosphate hydrolases"/>
    <property type="match status" value="1"/>
</dbReference>
<evidence type="ECO:0000313" key="1">
    <source>
        <dbReference type="EMBL" id="SDF95820.1"/>
    </source>
</evidence>
<dbReference type="Proteomes" id="UP000198615">
    <property type="component" value="Unassembled WGS sequence"/>
</dbReference>
<reference evidence="1 2" key="1">
    <citation type="submission" date="2016-10" db="EMBL/GenBank/DDBJ databases">
        <authorList>
            <person name="Varghese N."/>
            <person name="Submissions S."/>
        </authorList>
    </citation>
    <scope>NUCLEOTIDE SEQUENCE [LARGE SCALE GENOMIC DNA]</scope>
    <source>
        <strain evidence="1 2">DSM 18839</strain>
    </source>
</reference>
<dbReference type="RefSeq" id="WP_093151282.1">
    <property type="nucleotide sequence ID" value="NZ_FNBW01000008.1"/>
</dbReference>
<dbReference type="EMBL" id="FNBW01000008">
    <property type="protein sequence ID" value="SDF95820.1"/>
    <property type="molecule type" value="Genomic_DNA"/>
</dbReference>
<dbReference type="GO" id="GO:0016740">
    <property type="term" value="F:transferase activity"/>
    <property type="evidence" value="ECO:0007669"/>
    <property type="project" value="UniProtKB-KW"/>
</dbReference>
<organism evidence="1 2">
    <name type="scientific">Thalassobaculum litoreum DSM 18839</name>
    <dbReference type="NCBI Taxonomy" id="1123362"/>
    <lineage>
        <taxon>Bacteria</taxon>
        <taxon>Pseudomonadati</taxon>
        <taxon>Pseudomonadota</taxon>
        <taxon>Alphaproteobacteria</taxon>
        <taxon>Rhodospirillales</taxon>
        <taxon>Thalassobaculaceae</taxon>
        <taxon>Thalassobaculum</taxon>
    </lineage>
</organism>
<evidence type="ECO:0000313" key="2">
    <source>
        <dbReference type="Proteomes" id="UP000198615"/>
    </source>
</evidence>
<accession>A0A8G2EVR0</accession>
<dbReference type="OrthoDB" id="9800698at2"/>